<comment type="caution">
    <text evidence="1">The sequence shown here is derived from an EMBL/GenBank/DDBJ whole genome shotgun (WGS) entry which is preliminary data.</text>
</comment>
<proteinExistence type="predicted"/>
<dbReference type="Proteomes" id="UP001320706">
    <property type="component" value="Unassembled WGS sequence"/>
</dbReference>
<organism evidence="1 2">
    <name type="scientific">Zalaria obscura</name>
    <dbReference type="NCBI Taxonomy" id="2024903"/>
    <lineage>
        <taxon>Eukaryota</taxon>
        <taxon>Fungi</taxon>
        <taxon>Dikarya</taxon>
        <taxon>Ascomycota</taxon>
        <taxon>Pezizomycotina</taxon>
        <taxon>Dothideomycetes</taxon>
        <taxon>Dothideomycetidae</taxon>
        <taxon>Dothideales</taxon>
        <taxon>Zalariaceae</taxon>
        <taxon>Zalaria</taxon>
    </lineage>
</organism>
<evidence type="ECO:0000313" key="2">
    <source>
        <dbReference type="Proteomes" id="UP001320706"/>
    </source>
</evidence>
<reference evidence="1" key="1">
    <citation type="submission" date="2024-02" db="EMBL/GenBank/DDBJ databases">
        <title>Metagenome Assembled Genome of Zalaria obscura JY119.</title>
        <authorList>
            <person name="Vighnesh L."/>
            <person name="Jagadeeshwari U."/>
            <person name="Venkata Ramana C."/>
            <person name="Sasikala C."/>
        </authorList>
    </citation>
    <scope>NUCLEOTIDE SEQUENCE</scope>
    <source>
        <strain evidence="1">JY119</strain>
    </source>
</reference>
<gene>
    <name evidence="1" type="ORF">M8818_005010</name>
</gene>
<dbReference type="EMBL" id="JAMKPW020000025">
    <property type="protein sequence ID" value="KAK8205297.1"/>
    <property type="molecule type" value="Genomic_DNA"/>
</dbReference>
<protein>
    <submittedName>
        <fullName evidence="1">Uncharacterized protein</fullName>
    </submittedName>
</protein>
<name>A0ACC3SA70_9PEZI</name>
<accession>A0ACC3SA70</accession>
<evidence type="ECO:0000313" key="1">
    <source>
        <dbReference type="EMBL" id="KAK8205297.1"/>
    </source>
</evidence>
<sequence>MTVQTSSWAGTPHIRGSTESVRMALLTFSLIGLQFTWGTEMTYCTPYLLQLGLTKSKLSLVWIAGPLSGLIMQPVVGILADKSKSKWGRRRPVMVVGSVIVSFCLLLLGWTKEIVGAFVTDPETKREATITLAVFSIYALDFAINAVQSSCRSLIVDTLPIPKQQLGSAWASRMVAVGHLVGYGAGALDLGLIFGTLIGNTQFKQLTVIAAFGLCAAVGVTCYATKERVLISDGNDGRDDGALAMLWQIYETTKHLPNRIQAICWIQFWSWIGWFPFLFYSTTWIGETWLRYDAPPEMQNSKDTLGDIGRIGSLSLIVFSIVTAIASLALPWLVRSPEDDEKPGYTARPPPSLAPIVDHVAIGKPSLLTAWVCGHLMFAAAMTKFSARLTPRHSTFIMAASSVGLYGLAIGAVFILSIVRFFTKAYNHRRQFRNLKAFPYFIAEKYNLWHEPLIYLDTWPFADSMIIPLVPEMALQFTVSNNPKKSPREADFLVPLAGELNMVSTNGEVWKKWRSTMNPGFQAAHLMTLVPGIVDDALVFCEILEEHARKGDVFRMEDATTRLTVDIIGKVVLRWVNARTMDRYLGKVLDARFAEWKKRQSQSAGPKKKSRSVMDLAIETWAKEQPRGRNTGSIVERKVLSLFKPPFPTFAHTKLEYEVNLTSTEEAVLAGQSPKVDSVFVLMRIVTNREDIRNKRMIFAAAGGAAMKRCQPTDRCEIHVSPSRHKE</sequence>
<keyword evidence="2" id="KW-1185">Reference proteome</keyword>